<dbReference type="AlphaFoldDB" id="A0A484R7D0"/>
<evidence type="ECO:0000313" key="3">
    <source>
        <dbReference type="EMBL" id="VFR77576.1"/>
    </source>
</evidence>
<reference evidence="2" key="1">
    <citation type="submission" date="2019-03" db="EMBL/GenBank/DDBJ databases">
        <authorList>
            <person name="Danneels B."/>
        </authorList>
    </citation>
    <scope>NUCLEOTIDE SEQUENCE</scope>
</reference>
<dbReference type="EMBL" id="CAADIG010000018">
    <property type="protein sequence ID" value="VFR45209.1"/>
    <property type="molecule type" value="Genomic_DNA"/>
</dbReference>
<dbReference type="EMBL" id="CAADID010000025">
    <property type="protein sequence ID" value="VFR77576.1"/>
    <property type="molecule type" value="Genomic_DNA"/>
</dbReference>
<name>A0A484R7D0_9ZZZZ</name>
<gene>
    <name evidence="2" type="ORF">ANT2_0793</name>
    <name evidence="3" type="ORF">ANT3_0795</name>
</gene>
<proteinExistence type="predicted"/>
<protein>
    <submittedName>
        <fullName evidence="2">Uncharacterized protein</fullName>
    </submittedName>
</protein>
<sequence>MDGQARLISPARHPQGRSLRAKKGAAAAAPLSLGPAIQ</sequence>
<feature type="region of interest" description="Disordered" evidence="1">
    <location>
        <begin position="1"/>
        <end position="38"/>
    </location>
</feature>
<evidence type="ECO:0000256" key="1">
    <source>
        <dbReference type="SAM" id="MobiDB-lite"/>
    </source>
</evidence>
<organism evidence="2">
    <name type="scientific">plant metagenome</name>
    <dbReference type="NCBI Taxonomy" id="1297885"/>
    <lineage>
        <taxon>unclassified sequences</taxon>
        <taxon>metagenomes</taxon>
        <taxon>organismal metagenomes</taxon>
    </lineage>
</organism>
<feature type="compositionally biased region" description="Low complexity" evidence="1">
    <location>
        <begin position="24"/>
        <end position="38"/>
    </location>
</feature>
<accession>A0A484R7D0</accession>
<evidence type="ECO:0000313" key="2">
    <source>
        <dbReference type="EMBL" id="VFR45209.1"/>
    </source>
</evidence>